<evidence type="ECO:0000256" key="3">
    <source>
        <dbReference type="ARBA" id="ARBA00011245"/>
    </source>
</evidence>
<dbReference type="UniPathway" id="UPA00392"/>
<keyword evidence="14" id="KW-0413">Isomerase</keyword>
<comment type="subunit">
    <text evidence="3 13">Monomer.</text>
</comment>
<name>A0A2M6WTF5_9BACT</name>
<dbReference type="PANTHER" id="PTHR30307">
    <property type="entry name" value="S-ADENOSYLMETHIONINE:TRNA RIBOSYLTRANSFERASE-ISOMERASE"/>
    <property type="match status" value="1"/>
</dbReference>
<dbReference type="Gene3D" id="2.40.10.240">
    <property type="entry name" value="QueA-like"/>
    <property type="match status" value="1"/>
</dbReference>
<keyword evidence="7 13" id="KW-0671">Queuosine biosynthesis</keyword>
<dbReference type="GO" id="GO:0005737">
    <property type="term" value="C:cytoplasm"/>
    <property type="evidence" value="ECO:0007669"/>
    <property type="project" value="UniProtKB-SubCell"/>
</dbReference>
<protein>
    <recommendedName>
        <fullName evidence="11 13">S-adenosylmethionine:tRNA ribosyltransferase-isomerase</fullName>
        <ecNumber evidence="10 13">2.4.99.17</ecNumber>
    </recommendedName>
    <alternativeName>
        <fullName evidence="12 13">Queuosine biosynthesis protein QueA</fullName>
    </alternativeName>
</protein>
<comment type="catalytic activity">
    <reaction evidence="8 13">
        <text>7-aminomethyl-7-carbaguanosine(34) in tRNA + S-adenosyl-L-methionine = epoxyqueuosine(34) in tRNA + adenine + L-methionine + 2 H(+)</text>
        <dbReference type="Rhea" id="RHEA:32155"/>
        <dbReference type="Rhea" id="RHEA-COMP:10342"/>
        <dbReference type="Rhea" id="RHEA-COMP:18582"/>
        <dbReference type="ChEBI" id="CHEBI:15378"/>
        <dbReference type="ChEBI" id="CHEBI:16708"/>
        <dbReference type="ChEBI" id="CHEBI:57844"/>
        <dbReference type="ChEBI" id="CHEBI:59789"/>
        <dbReference type="ChEBI" id="CHEBI:82833"/>
        <dbReference type="ChEBI" id="CHEBI:194443"/>
        <dbReference type="EC" id="2.4.99.17"/>
    </reaction>
</comment>
<evidence type="ECO:0000256" key="11">
    <source>
        <dbReference type="ARBA" id="ARBA00069325"/>
    </source>
</evidence>
<evidence type="ECO:0000313" key="14">
    <source>
        <dbReference type="EMBL" id="PIT96062.1"/>
    </source>
</evidence>
<dbReference type="Pfam" id="PF02547">
    <property type="entry name" value="Queuosine_synth"/>
    <property type="match status" value="1"/>
</dbReference>
<dbReference type="InterPro" id="IPR042119">
    <property type="entry name" value="QueA_dom2"/>
</dbReference>
<gene>
    <name evidence="13" type="primary">queA</name>
    <name evidence="14" type="ORF">COT94_02250</name>
</gene>
<dbReference type="SUPFAM" id="SSF111337">
    <property type="entry name" value="QueA-like"/>
    <property type="match status" value="1"/>
</dbReference>
<dbReference type="EC" id="2.4.99.17" evidence="10 13"/>
<comment type="function">
    <text evidence="13">Transfers and isomerizes the ribose moiety from AdoMet to the 7-aminomethyl group of 7-deazaguanine (preQ1-tRNA) to give epoxyqueuosine (oQ-tRNA).</text>
</comment>
<comment type="pathway">
    <text evidence="2 13">tRNA modification; tRNA-queuosine biosynthesis.</text>
</comment>
<evidence type="ECO:0000256" key="7">
    <source>
        <dbReference type="ARBA" id="ARBA00022785"/>
    </source>
</evidence>
<evidence type="ECO:0000256" key="1">
    <source>
        <dbReference type="ARBA" id="ARBA00004496"/>
    </source>
</evidence>
<dbReference type="NCBIfam" id="NF001140">
    <property type="entry name" value="PRK00147.1"/>
    <property type="match status" value="1"/>
</dbReference>
<keyword evidence="5 13" id="KW-0808">Transferase</keyword>
<keyword evidence="4 13" id="KW-0963">Cytoplasm</keyword>
<proteinExistence type="inferred from homology"/>
<dbReference type="PANTHER" id="PTHR30307:SF0">
    <property type="entry name" value="S-ADENOSYLMETHIONINE:TRNA RIBOSYLTRANSFERASE-ISOMERASE"/>
    <property type="match status" value="1"/>
</dbReference>
<evidence type="ECO:0000256" key="9">
    <source>
        <dbReference type="ARBA" id="ARBA00061210"/>
    </source>
</evidence>
<comment type="similarity">
    <text evidence="9 13">Belongs to the QueA family.</text>
</comment>
<dbReference type="FunFam" id="3.40.1780.10:FF:000001">
    <property type="entry name" value="S-adenosylmethionine:tRNA ribosyltransferase-isomerase"/>
    <property type="match status" value="1"/>
</dbReference>
<dbReference type="InterPro" id="IPR036100">
    <property type="entry name" value="QueA_sf"/>
</dbReference>
<keyword evidence="6 13" id="KW-0949">S-adenosyl-L-methionine</keyword>
<organism evidence="14 15">
    <name type="scientific">Candidatus Falkowbacteria bacterium CG10_big_fil_rev_8_21_14_0_10_37_14</name>
    <dbReference type="NCBI Taxonomy" id="1974561"/>
    <lineage>
        <taxon>Bacteria</taxon>
        <taxon>Candidatus Falkowiibacteriota</taxon>
    </lineage>
</organism>
<evidence type="ECO:0000256" key="6">
    <source>
        <dbReference type="ARBA" id="ARBA00022691"/>
    </source>
</evidence>
<evidence type="ECO:0000256" key="12">
    <source>
        <dbReference type="ARBA" id="ARBA00076160"/>
    </source>
</evidence>
<sequence>MWKLTDFDYNLSDNLIATAPVEPRDRARLLILDKADGNIVHRHFNNILDYLSPGDCLVLNNSKVLPARLSGIKESGGVVEVFLSKRLGEVWECLLKGRVKVGLVLKLSEKLTATLETAKDDGTWLVRFNLIGSEFFKAVEMIGQVPLPPYIIKQRGDDKLSASDKTDYQTVYADAEKQGSVAAPTAGLHFTPELLEMIKCKGVEIVFITLHVGLGTFLPVKVDNIEEHQIHSEWAEVSQETVEKIVQAKQSGKKIIAVGTTTTRTLEYFANKILRDVAGLADWVDIFIYPPYQFKIVDSVITNFHLPKSTLLMLVSALAGKNKIDEAYKQAISQNYRFYSYGDAMLIK</sequence>
<dbReference type="EMBL" id="PFAM01000013">
    <property type="protein sequence ID" value="PIT96062.1"/>
    <property type="molecule type" value="Genomic_DNA"/>
</dbReference>
<dbReference type="HAMAP" id="MF_00113">
    <property type="entry name" value="QueA"/>
    <property type="match status" value="1"/>
</dbReference>
<dbReference type="InterPro" id="IPR042118">
    <property type="entry name" value="QueA_dom1"/>
</dbReference>
<dbReference type="AlphaFoldDB" id="A0A2M6WTF5"/>
<evidence type="ECO:0000256" key="2">
    <source>
        <dbReference type="ARBA" id="ARBA00004691"/>
    </source>
</evidence>
<accession>A0A2M6WTF5</accession>
<evidence type="ECO:0000256" key="4">
    <source>
        <dbReference type="ARBA" id="ARBA00022490"/>
    </source>
</evidence>
<dbReference type="GO" id="GO:0008616">
    <property type="term" value="P:tRNA queuosine(34) biosynthetic process"/>
    <property type="evidence" value="ECO:0007669"/>
    <property type="project" value="UniProtKB-UniRule"/>
</dbReference>
<evidence type="ECO:0000256" key="13">
    <source>
        <dbReference type="HAMAP-Rule" id="MF_00113"/>
    </source>
</evidence>
<reference evidence="15" key="1">
    <citation type="submission" date="2017-09" db="EMBL/GenBank/DDBJ databases">
        <title>Depth-based differentiation of microbial function through sediment-hosted aquifers and enrichment of novel symbionts in the deep terrestrial subsurface.</title>
        <authorList>
            <person name="Probst A.J."/>
            <person name="Ladd B."/>
            <person name="Jarett J.K."/>
            <person name="Geller-Mcgrath D.E."/>
            <person name="Sieber C.M.K."/>
            <person name="Emerson J.B."/>
            <person name="Anantharaman K."/>
            <person name="Thomas B.C."/>
            <person name="Malmstrom R."/>
            <person name="Stieglmeier M."/>
            <person name="Klingl A."/>
            <person name="Woyke T."/>
            <person name="Ryan C.M."/>
            <person name="Banfield J.F."/>
        </authorList>
    </citation>
    <scope>NUCLEOTIDE SEQUENCE [LARGE SCALE GENOMIC DNA]</scope>
</reference>
<comment type="subcellular location">
    <subcellularLocation>
        <location evidence="1 13">Cytoplasm</location>
    </subcellularLocation>
</comment>
<dbReference type="InterPro" id="IPR003699">
    <property type="entry name" value="QueA"/>
</dbReference>
<evidence type="ECO:0000256" key="8">
    <source>
        <dbReference type="ARBA" id="ARBA00052751"/>
    </source>
</evidence>
<dbReference type="NCBIfam" id="TIGR00113">
    <property type="entry name" value="queA"/>
    <property type="match status" value="1"/>
</dbReference>
<evidence type="ECO:0000256" key="5">
    <source>
        <dbReference type="ARBA" id="ARBA00022679"/>
    </source>
</evidence>
<dbReference type="Gene3D" id="3.40.1780.10">
    <property type="entry name" value="QueA-like"/>
    <property type="match status" value="1"/>
</dbReference>
<evidence type="ECO:0000256" key="10">
    <source>
        <dbReference type="ARBA" id="ARBA00066503"/>
    </source>
</evidence>
<evidence type="ECO:0000313" key="15">
    <source>
        <dbReference type="Proteomes" id="UP000228533"/>
    </source>
</evidence>
<comment type="caution">
    <text evidence="14">The sequence shown here is derived from an EMBL/GenBank/DDBJ whole genome shotgun (WGS) entry which is preliminary data.</text>
</comment>
<dbReference type="GO" id="GO:0051075">
    <property type="term" value="F:S-adenosylmethionine:tRNA ribosyltransferase-isomerase activity"/>
    <property type="evidence" value="ECO:0007669"/>
    <property type="project" value="UniProtKB-EC"/>
</dbReference>
<dbReference type="Proteomes" id="UP000228533">
    <property type="component" value="Unassembled WGS sequence"/>
</dbReference>